<protein>
    <recommendedName>
        <fullName evidence="7 8">UDP-N-acetylmuramoylalanine--D-glutamate ligase</fullName>
        <ecNumber evidence="7 8">6.3.2.9</ecNumber>
    </recommendedName>
    <alternativeName>
        <fullName evidence="7">D-glutamic acid-adding enzyme</fullName>
    </alternativeName>
    <alternativeName>
        <fullName evidence="7">UDP-N-acetylmuramoyl-L-alanyl-D-glutamate synthetase</fullName>
    </alternativeName>
</protein>
<keyword evidence="3 7" id="KW-0963">Cytoplasm</keyword>
<dbReference type="PANTHER" id="PTHR43692">
    <property type="entry name" value="UDP-N-ACETYLMURAMOYLALANINE--D-GLUTAMATE LIGASE"/>
    <property type="match status" value="1"/>
</dbReference>
<evidence type="ECO:0000256" key="5">
    <source>
        <dbReference type="ARBA" id="ARBA00022741"/>
    </source>
</evidence>
<evidence type="ECO:0000256" key="4">
    <source>
        <dbReference type="ARBA" id="ARBA00022598"/>
    </source>
</evidence>
<comment type="function">
    <text evidence="7 8">Cell wall formation. Catalyzes the addition of glutamate to the nucleotide precursor UDP-N-acetylmuramoyl-L-alanine (UMA).</text>
</comment>
<dbReference type="Gene3D" id="3.90.190.20">
    <property type="entry name" value="Mur ligase, C-terminal domain"/>
    <property type="match status" value="1"/>
</dbReference>
<dbReference type="HAMAP" id="MF_00639">
    <property type="entry name" value="MurD"/>
    <property type="match status" value="1"/>
</dbReference>
<dbReference type="SUPFAM" id="SSF53244">
    <property type="entry name" value="MurD-like peptide ligases, peptide-binding domain"/>
    <property type="match status" value="1"/>
</dbReference>
<dbReference type="GO" id="GO:0008360">
    <property type="term" value="P:regulation of cell shape"/>
    <property type="evidence" value="ECO:0007669"/>
    <property type="project" value="UniProtKB-KW"/>
</dbReference>
<dbReference type="AlphaFoldDB" id="A0A2Z2IX12"/>
<evidence type="ECO:0000313" key="11">
    <source>
        <dbReference type="EMBL" id="ART20936.1"/>
    </source>
</evidence>
<evidence type="ECO:0000256" key="1">
    <source>
        <dbReference type="ARBA" id="ARBA00004496"/>
    </source>
</evidence>
<evidence type="ECO:0000259" key="9">
    <source>
        <dbReference type="Pfam" id="PF02875"/>
    </source>
</evidence>
<dbReference type="InterPro" id="IPR005762">
    <property type="entry name" value="MurD"/>
</dbReference>
<dbReference type="Pfam" id="PF08245">
    <property type="entry name" value="Mur_ligase_M"/>
    <property type="match status" value="1"/>
</dbReference>
<evidence type="ECO:0000256" key="6">
    <source>
        <dbReference type="ARBA" id="ARBA00022840"/>
    </source>
</evidence>
<keyword evidence="4 7" id="KW-0436">Ligase</keyword>
<comment type="similarity">
    <text evidence="7">Belongs to the MurCDEF family.</text>
</comment>
<dbReference type="Gene3D" id="3.40.50.720">
    <property type="entry name" value="NAD(P)-binding Rossmann-like Domain"/>
    <property type="match status" value="1"/>
</dbReference>
<gene>
    <name evidence="7" type="primary">murD</name>
    <name evidence="11" type="ORF">CBE89_05085</name>
</gene>
<dbReference type="InterPro" id="IPR036615">
    <property type="entry name" value="Mur_ligase_C_dom_sf"/>
</dbReference>
<keyword evidence="7 8" id="KW-0133">Cell shape</keyword>
<sequence>MTKAPENLAGGLPESLRGRILVAGAGVSGRGCATVLRGLGADLVVADGNADSRAALAADLGVVTVDTAAVDPAEFSLVVTSPGWAPSSPLLVAAAAAGVEVIGDVELAYRLDKAEVFGPARTWLAVTGTNGKTTTTGMLAAIMAADEKRSGKRSQAVGNIGTSPFDALAASPRVDVLVAELSSFQLHWSSQLTPEVGVLLNLADDHLDWHGSFAAYAEAKAKVLKGAHAVIGREDAHVREYADKARNAGMISADVHAFTHTEPADGEAGVVEGKLVLDNVAGHSVTLIEDVTIIEPAGMAGVLDAGAAAAAAALAGAVPHSITEGLESYTVAGHRGEVVHSHAGVDYIDNSKATNPHAAEAAMRGLDSVVWIAGGQLKGADTSELLEAHAAHIKVAVIMGVDKQLLADAIVAHAPGVLTILIESTDPVAAMDEAVAAAVQHAESGDTVLLAPAGASLDMYTGMSQRGDYFAAAARRIAR</sequence>
<dbReference type="GO" id="GO:0009252">
    <property type="term" value="P:peptidoglycan biosynthetic process"/>
    <property type="evidence" value="ECO:0007669"/>
    <property type="project" value="UniProtKB-UniRule"/>
</dbReference>
<name>A0A2Z2IX12_CORST</name>
<dbReference type="Pfam" id="PF21799">
    <property type="entry name" value="MurD-like_N"/>
    <property type="match status" value="1"/>
</dbReference>
<proteinExistence type="inferred from homology"/>
<evidence type="ECO:0000256" key="3">
    <source>
        <dbReference type="ARBA" id="ARBA00022490"/>
    </source>
</evidence>
<dbReference type="InterPro" id="IPR036565">
    <property type="entry name" value="Mur-like_cat_sf"/>
</dbReference>
<comment type="pathway">
    <text evidence="2 7 8">Cell wall biogenesis; peptidoglycan biosynthesis.</text>
</comment>
<organism evidence="11 12">
    <name type="scientific">Corynebacterium striatum</name>
    <dbReference type="NCBI Taxonomy" id="43770"/>
    <lineage>
        <taxon>Bacteria</taxon>
        <taxon>Bacillati</taxon>
        <taxon>Actinomycetota</taxon>
        <taxon>Actinomycetes</taxon>
        <taxon>Mycobacteriales</taxon>
        <taxon>Corynebacteriaceae</taxon>
        <taxon>Corynebacterium</taxon>
    </lineage>
</organism>
<dbReference type="EC" id="6.3.2.9" evidence="7 8"/>
<dbReference type="Proteomes" id="UP000250197">
    <property type="component" value="Chromosome"/>
</dbReference>
<dbReference type="Pfam" id="PF02875">
    <property type="entry name" value="Mur_ligase_C"/>
    <property type="match status" value="1"/>
</dbReference>
<dbReference type="GO" id="GO:0051301">
    <property type="term" value="P:cell division"/>
    <property type="evidence" value="ECO:0007669"/>
    <property type="project" value="UniProtKB-KW"/>
</dbReference>
<feature type="binding site" evidence="7">
    <location>
        <begin position="128"/>
        <end position="134"/>
    </location>
    <ligand>
        <name>ATP</name>
        <dbReference type="ChEBI" id="CHEBI:30616"/>
    </ligand>
</feature>
<dbReference type="Gene3D" id="3.40.1190.10">
    <property type="entry name" value="Mur-like, catalytic domain"/>
    <property type="match status" value="1"/>
</dbReference>
<accession>A0A2Z2IX12</accession>
<keyword evidence="7 8" id="KW-0132">Cell division</keyword>
<dbReference type="NCBIfam" id="TIGR01087">
    <property type="entry name" value="murD"/>
    <property type="match status" value="1"/>
</dbReference>
<keyword evidence="6 7" id="KW-0067">ATP-binding</keyword>
<dbReference type="InterPro" id="IPR004101">
    <property type="entry name" value="Mur_ligase_C"/>
</dbReference>
<keyword evidence="7 8" id="KW-0961">Cell wall biogenesis/degradation</keyword>
<reference evidence="11 12" key="1">
    <citation type="submission" date="2017-05" db="EMBL/GenBank/DDBJ databases">
        <title>Complete genome sequence of Corynebacterium striatum KC-Na-1 isolated from Neophocaena asiaeorientalis in Korea.</title>
        <authorList>
            <person name="Kim J.H."/>
            <person name="Lee K."/>
        </authorList>
    </citation>
    <scope>NUCLEOTIDE SEQUENCE [LARGE SCALE GENOMIC DNA]</scope>
    <source>
        <strain evidence="11 12">KC-Na-01</strain>
    </source>
</reference>
<evidence type="ECO:0000256" key="2">
    <source>
        <dbReference type="ARBA" id="ARBA00004752"/>
    </source>
</evidence>
<dbReference type="GO" id="GO:0005524">
    <property type="term" value="F:ATP binding"/>
    <property type="evidence" value="ECO:0007669"/>
    <property type="project" value="UniProtKB-UniRule"/>
</dbReference>
<dbReference type="SUPFAM" id="SSF53623">
    <property type="entry name" value="MurD-like peptide ligases, catalytic domain"/>
    <property type="match status" value="1"/>
</dbReference>
<dbReference type="PANTHER" id="PTHR43692:SF1">
    <property type="entry name" value="UDP-N-ACETYLMURAMOYLALANINE--D-GLUTAMATE LIGASE"/>
    <property type="match status" value="1"/>
</dbReference>
<dbReference type="EMBL" id="CP021252">
    <property type="protein sequence ID" value="ART20936.1"/>
    <property type="molecule type" value="Genomic_DNA"/>
</dbReference>
<keyword evidence="7 8" id="KW-0573">Peptidoglycan synthesis</keyword>
<evidence type="ECO:0000259" key="10">
    <source>
        <dbReference type="Pfam" id="PF08245"/>
    </source>
</evidence>
<comment type="subcellular location">
    <subcellularLocation>
        <location evidence="1 7 8">Cytoplasm</location>
    </subcellularLocation>
</comment>
<dbReference type="SUPFAM" id="SSF51984">
    <property type="entry name" value="MurCD N-terminal domain"/>
    <property type="match status" value="1"/>
</dbReference>
<dbReference type="RefSeq" id="WP_086891060.1">
    <property type="nucleotide sequence ID" value="NZ_CP021252.1"/>
</dbReference>
<comment type="catalytic activity">
    <reaction evidence="7 8">
        <text>UDP-N-acetyl-alpha-D-muramoyl-L-alanine + D-glutamate + ATP = UDP-N-acetyl-alpha-D-muramoyl-L-alanyl-D-glutamate + ADP + phosphate + H(+)</text>
        <dbReference type="Rhea" id="RHEA:16429"/>
        <dbReference type="ChEBI" id="CHEBI:15378"/>
        <dbReference type="ChEBI" id="CHEBI:29986"/>
        <dbReference type="ChEBI" id="CHEBI:30616"/>
        <dbReference type="ChEBI" id="CHEBI:43474"/>
        <dbReference type="ChEBI" id="CHEBI:83898"/>
        <dbReference type="ChEBI" id="CHEBI:83900"/>
        <dbReference type="ChEBI" id="CHEBI:456216"/>
        <dbReference type="EC" id="6.3.2.9"/>
    </reaction>
</comment>
<dbReference type="GO" id="GO:0008764">
    <property type="term" value="F:UDP-N-acetylmuramoylalanine-D-glutamate ligase activity"/>
    <property type="evidence" value="ECO:0007669"/>
    <property type="project" value="UniProtKB-UniRule"/>
</dbReference>
<dbReference type="GO" id="GO:0005737">
    <property type="term" value="C:cytoplasm"/>
    <property type="evidence" value="ECO:0007669"/>
    <property type="project" value="UniProtKB-SubCell"/>
</dbReference>
<feature type="domain" description="Mur ligase C-terminal" evidence="9">
    <location>
        <begin position="334"/>
        <end position="454"/>
    </location>
</feature>
<evidence type="ECO:0000256" key="7">
    <source>
        <dbReference type="HAMAP-Rule" id="MF_00639"/>
    </source>
</evidence>
<feature type="domain" description="Mur ligase central" evidence="10">
    <location>
        <begin position="126"/>
        <end position="250"/>
    </location>
</feature>
<keyword evidence="7 8" id="KW-0131">Cell cycle</keyword>
<dbReference type="KEGG" id="cstr:CBE89_05085"/>
<keyword evidence="5 7" id="KW-0547">Nucleotide-binding</keyword>
<dbReference type="UniPathway" id="UPA00219"/>
<evidence type="ECO:0000256" key="8">
    <source>
        <dbReference type="RuleBase" id="RU003664"/>
    </source>
</evidence>
<dbReference type="InterPro" id="IPR013221">
    <property type="entry name" value="Mur_ligase_cen"/>
</dbReference>
<evidence type="ECO:0000313" key="12">
    <source>
        <dbReference type="Proteomes" id="UP000250197"/>
    </source>
</evidence>
<dbReference type="GO" id="GO:0071555">
    <property type="term" value="P:cell wall organization"/>
    <property type="evidence" value="ECO:0007669"/>
    <property type="project" value="UniProtKB-KW"/>
</dbReference>